<dbReference type="RefSeq" id="WP_231487612.1">
    <property type="nucleotide sequence ID" value="NZ_CP006577.1"/>
</dbReference>
<keyword evidence="3 8" id="KW-0812">Transmembrane</keyword>
<dbReference type="Pfam" id="PF01127">
    <property type="entry name" value="Sdh_cyt"/>
    <property type="match status" value="1"/>
</dbReference>
<dbReference type="GO" id="GO:0016020">
    <property type="term" value="C:membrane"/>
    <property type="evidence" value="ECO:0007669"/>
    <property type="project" value="UniProtKB-SubCell"/>
</dbReference>
<comment type="subcellular location">
    <subcellularLocation>
        <location evidence="1">Membrane</location>
    </subcellularLocation>
</comment>
<evidence type="ECO:0000313" key="10">
    <source>
        <dbReference type="Proteomes" id="UP000028501"/>
    </source>
</evidence>
<dbReference type="GeneID" id="24794283"/>
<dbReference type="Proteomes" id="UP000028501">
    <property type="component" value="Chromosome"/>
</dbReference>
<name>A0A075WD71_ARCFL</name>
<feature type="transmembrane region" description="Helical" evidence="8">
    <location>
        <begin position="12"/>
        <end position="33"/>
    </location>
</feature>
<evidence type="ECO:0000256" key="6">
    <source>
        <dbReference type="ARBA" id="ARBA00023004"/>
    </source>
</evidence>
<dbReference type="SUPFAM" id="SSF81343">
    <property type="entry name" value="Fumarate reductase respiratory complex transmembrane subunits"/>
    <property type="match status" value="1"/>
</dbReference>
<protein>
    <submittedName>
        <fullName evidence="9">Succinate dehydrogenase, hydrophobic anchor subunit</fullName>
    </submittedName>
</protein>
<dbReference type="KEGG" id="afg:AFULGI_00007640"/>
<evidence type="ECO:0000313" key="9">
    <source>
        <dbReference type="EMBL" id="AIG97562.1"/>
    </source>
</evidence>
<dbReference type="GO" id="GO:0009055">
    <property type="term" value="F:electron transfer activity"/>
    <property type="evidence" value="ECO:0007669"/>
    <property type="project" value="InterPro"/>
</dbReference>
<dbReference type="GO" id="GO:0006099">
    <property type="term" value="P:tricarboxylic acid cycle"/>
    <property type="evidence" value="ECO:0007669"/>
    <property type="project" value="InterPro"/>
</dbReference>
<proteinExistence type="predicted"/>
<keyword evidence="7 8" id="KW-0472">Membrane</keyword>
<keyword evidence="6" id="KW-0408">Iron</keyword>
<evidence type="ECO:0000256" key="1">
    <source>
        <dbReference type="ARBA" id="ARBA00004370"/>
    </source>
</evidence>
<dbReference type="EMBL" id="CP006577">
    <property type="protein sequence ID" value="AIG97562.1"/>
    <property type="molecule type" value="Genomic_DNA"/>
</dbReference>
<gene>
    <name evidence="9" type="ORF">AFULGI_00007640</name>
</gene>
<dbReference type="AlphaFoldDB" id="A0A075WD71"/>
<dbReference type="Gene3D" id="1.20.1300.10">
    <property type="entry name" value="Fumarate reductase/succinate dehydrogenase, transmembrane subunit"/>
    <property type="match status" value="1"/>
</dbReference>
<evidence type="ECO:0000256" key="3">
    <source>
        <dbReference type="ARBA" id="ARBA00022692"/>
    </source>
</evidence>
<dbReference type="GO" id="GO:0046872">
    <property type="term" value="F:metal ion binding"/>
    <property type="evidence" value="ECO:0007669"/>
    <property type="project" value="UniProtKB-KW"/>
</dbReference>
<organism evidence="9 10">
    <name type="scientific">Archaeoglobus fulgidus DSM 8774</name>
    <dbReference type="NCBI Taxonomy" id="1344584"/>
    <lineage>
        <taxon>Archaea</taxon>
        <taxon>Methanobacteriati</taxon>
        <taxon>Methanobacteriota</taxon>
        <taxon>Archaeoglobi</taxon>
        <taxon>Archaeoglobales</taxon>
        <taxon>Archaeoglobaceae</taxon>
        <taxon>Archaeoglobus</taxon>
    </lineage>
</organism>
<dbReference type="InterPro" id="IPR014314">
    <property type="entry name" value="Succ_DH_cytb556"/>
</dbReference>
<feature type="transmembrane region" description="Helical" evidence="8">
    <location>
        <begin position="91"/>
        <end position="112"/>
    </location>
</feature>
<evidence type="ECO:0000256" key="8">
    <source>
        <dbReference type="SAM" id="Phobius"/>
    </source>
</evidence>
<dbReference type="CDD" id="cd03500">
    <property type="entry name" value="SQR_TypeA_SdhD_like"/>
    <property type="match status" value="1"/>
</dbReference>
<dbReference type="InterPro" id="IPR000701">
    <property type="entry name" value="SuccDH_FuR_B_TM-su"/>
</dbReference>
<accession>A0A075WD71</accession>
<evidence type="ECO:0000256" key="5">
    <source>
        <dbReference type="ARBA" id="ARBA00022989"/>
    </source>
</evidence>
<sequence length="114" mass="12740">MESAKSVLEPLAWLMQMITGLLMILLVTAHFYVTHMTTHDALRYAEVVERVAQPEFKALYALLLLAVSFHAFNGLRAILLDTNAGMRKKGAVSALTTLAFLLAFFYGLYLLFSI</sequence>
<dbReference type="InterPro" id="IPR034804">
    <property type="entry name" value="SQR/QFR_C/D"/>
</dbReference>
<reference evidence="9 10" key="1">
    <citation type="submission" date="2013-07" db="EMBL/GenBank/DDBJ databases">
        <title>Genome of Archaeoglobus fulgidus.</title>
        <authorList>
            <person name="Fiebig A."/>
            <person name="Birkeland N.-K."/>
        </authorList>
    </citation>
    <scope>NUCLEOTIDE SEQUENCE [LARGE SCALE GENOMIC DNA]</scope>
    <source>
        <strain evidence="9 10">DSM 8774</strain>
    </source>
</reference>
<keyword evidence="4" id="KW-0479">Metal-binding</keyword>
<dbReference type="HOGENOM" id="CLU_145876_1_0_2"/>
<evidence type="ECO:0000256" key="2">
    <source>
        <dbReference type="ARBA" id="ARBA00022617"/>
    </source>
</evidence>
<evidence type="ECO:0000256" key="4">
    <source>
        <dbReference type="ARBA" id="ARBA00022723"/>
    </source>
</evidence>
<feature type="transmembrane region" description="Helical" evidence="8">
    <location>
        <begin position="58"/>
        <end position="79"/>
    </location>
</feature>
<keyword evidence="5 8" id="KW-1133">Transmembrane helix</keyword>
<keyword evidence="2" id="KW-0349">Heme</keyword>
<evidence type="ECO:0000256" key="7">
    <source>
        <dbReference type="ARBA" id="ARBA00023136"/>
    </source>
</evidence>
<dbReference type="PIRSF" id="PIRSF000178">
    <property type="entry name" value="SDH_cyt_b560"/>
    <property type="match status" value="1"/>
</dbReference>